<gene>
    <name evidence="2" type="ORF">UPYG_G00215040</name>
</gene>
<feature type="region of interest" description="Disordered" evidence="1">
    <location>
        <begin position="11"/>
        <end position="78"/>
    </location>
</feature>
<evidence type="ECO:0000313" key="3">
    <source>
        <dbReference type="Proteomes" id="UP001557470"/>
    </source>
</evidence>
<comment type="caution">
    <text evidence="2">The sequence shown here is derived from an EMBL/GenBank/DDBJ whole genome shotgun (WGS) entry which is preliminary data.</text>
</comment>
<name>A0ABD0WKL8_UMBPY</name>
<keyword evidence="3" id="KW-1185">Reference proteome</keyword>
<proteinExistence type="predicted"/>
<evidence type="ECO:0000256" key="1">
    <source>
        <dbReference type="SAM" id="MobiDB-lite"/>
    </source>
</evidence>
<dbReference type="EMBL" id="JAGEUA010000006">
    <property type="protein sequence ID" value="KAL0974074.1"/>
    <property type="molecule type" value="Genomic_DNA"/>
</dbReference>
<sequence length="78" mass="8682">MVFIINRGILSEGGHCGPGGIDHHRQQFLIKPNPARTESRQDAPPPTSTEENKPSPYPTHGLKSHPPVTYNWHPLPLQ</sequence>
<protein>
    <submittedName>
        <fullName evidence="2">Uncharacterized protein</fullName>
    </submittedName>
</protein>
<accession>A0ABD0WKL8</accession>
<reference evidence="2 3" key="1">
    <citation type="submission" date="2024-06" db="EMBL/GenBank/DDBJ databases">
        <authorList>
            <person name="Pan Q."/>
            <person name="Wen M."/>
            <person name="Jouanno E."/>
            <person name="Zahm M."/>
            <person name="Klopp C."/>
            <person name="Cabau C."/>
            <person name="Louis A."/>
            <person name="Berthelot C."/>
            <person name="Parey E."/>
            <person name="Roest Crollius H."/>
            <person name="Montfort J."/>
            <person name="Robinson-Rechavi M."/>
            <person name="Bouchez O."/>
            <person name="Lampietro C."/>
            <person name="Lopez Roques C."/>
            <person name="Donnadieu C."/>
            <person name="Postlethwait J."/>
            <person name="Bobe J."/>
            <person name="Verreycken H."/>
            <person name="Guiguen Y."/>
        </authorList>
    </citation>
    <scope>NUCLEOTIDE SEQUENCE [LARGE SCALE GENOMIC DNA]</scope>
    <source>
        <strain evidence="2">Up_M1</strain>
        <tissue evidence="2">Testis</tissue>
    </source>
</reference>
<evidence type="ECO:0000313" key="2">
    <source>
        <dbReference type="EMBL" id="KAL0974074.1"/>
    </source>
</evidence>
<dbReference type="AlphaFoldDB" id="A0ABD0WKL8"/>
<dbReference type="Proteomes" id="UP001557470">
    <property type="component" value="Unassembled WGS sequence"/>
</dbReference>
<organism evidence="2 3">
    <name type="scientific">Umbra pygmaea</name>
    <name type="common">Eastern mudminnow</name>
    <dbReference type="NCBI Taxonomy" id="75934"/>
    <lineage>
        <taxon>Eukaryota</taxon>
        <taxon>Metazoa</taxon>
        <taxon>Chordata</taxon>
        <taxon>Craniata</taxon>
        <taxon>Vertebrata</taxon>
        <taxon>Euteleostomi</taxon>
        <taxon>Actinopterygii</taxon>
        <taxon>Neopterygii</taxon>
        <taxon>Teleostei</taxon>
        <taxon>Protacanthopterygii</taxon>
        <taxon>Esociformes</taxon>
        <taxon>Umbridae</taxon>
        <taxon>Umbra</taxon>
    </lineage>
</organism>